<feature type="transmembrane region" description="Helical" evidence="7">
    <location>
        <begin position="400"/>
        <end position="419"/>
    </location>
</feature>
<dbReference type="InterPro" id="IPR050360">
    <property type="entry name" value="MFS_Sugar_Transporters"/>
</dbReference>
<dbReference type="PANTHER" id="PTHR48022">
    <property type="entry name" value="PLASTIDIC GLUCOSE TRANSPORTER 4"/>
    <property type="match status" value="1"/>
</dbReference>
<dbReference type="Pfam" id="PF00083">
    <property type="entry name" value="Sugar_tr"/>
    <property type="match status" value="1"/>
</dbReference>
<feature type="domain" description="Major facilitator superfamily (MFS) profile" evidence="8">
    <location>
        <begin position="47"/>
        <end position="496"/>
    </location>
</feature>
<dbReference type="EMBL" id="JH651013">
    <property type="protein sequence ID" value="EXA31507.1"/>
    <property type="molecule type" value="Genomic_DNA"/>
</dbReference>
<reference evidence="9" key="2">
    <citation type="submission" date="2012-05" db="EMBL/GenBank/DDBJ databases">
        <title>Annotation of the Genome Sequence of Fusarium oxysporum HDV247.</title>
        <authorList>
            <consortium name="The Broad Institute Genomics Platform"/>
            <person name="Ma L.-J."/>
            <person name="Corby-Kistler H."/>
            <person name="Broz K."/>
            <person name="Gale L.R."/>
            <person name="Jonkers W."/>
            <person name="O'Donnell K."/>
            <person name="Ploetz R."/>
            <person name="Steinberg C."/>
            <person name="Schwartz D.C."/>
            <person name="VanEtten H."/>
            <person name="Zhou S."/>
            <person name="Young S.K."/>
            <person name="Zeng Q."/>
            <person name="Gargeya S."/>
            <person name="Fitzgerald M."/>
            <person name="Abouelleil A."/>
            <person name="Alvarado L."/>
            <person name="Chapman S.B."/>
            <person name="Gainer-Dewar J."/>
            <person name="Goldberg J."/>
            <person name="Griggs A."/>
            <person name="Gujja S."/>
            <person name="Hansen M."/>
            <person name="Howarth C."/>
            <person name="Imamovic A."/>
            <person name="Ireland A."/>
            <person name="Larimer J."/>
            <person name="McCowan C."/>
            <person name="Murphy C."/>
            <person name="Pearson M."/>
            <person name="Poon T.W."/>
            <person name="Priest M."/>
            <person name="Roberts A."/>
            <person name="Saif S."/>
            <person name="Shea T."/>
            <person name="Sykes S."/>
            <person name="Wortman J."/>
            <person name="Nusbaum C."/>
            <person name="Birren B."/>
        </authorList>
    </citation>
    <scope>NUCLEOTIDE SEQUENCE</scope>
    <source>
        <strain evidence="9">HDV247</strain>
    </source>
</reference>
<dbReference type="InterPro" id="IPR020846">
    <property type="entry name" value="MFS_dom"/>
</dbReference>
<protein>
    <recommendedName>
        <fullName evidence="8">Major facilitator superfamily (MFS) profile domain-containing protein</fullName>
    </recommendedName>
</protein>
<dbReference type="InterPro" id="IPR003663">
    <property type="entry name" value="Sugar/inositol_transpt"/>
</dbReference>
<evidence type="ECO:0000256" key="1">
    <source>
        <dbReference type="ARBA" id="ARBA00004141"/>
    </source>
</evidence>
<feature type="transmembrane region" description="Helical" evidence="7">
    <location>
        <begin position="439"/>
        <end position="461"/>
    </location>
</feature>
<feature type="transmembrane region" description="Helical" evidence="7">
    <location>
        <begin position="473"/>
        <end position="490"/>
    </location>
</feature>
<feature type="transmembrane region" description="Helical" evidence="7">
    <location>
        <begin position="346"/>
        <end position="365"/>
    </location>
</feature>
<keyword evidence="6 7" id="KW-0472">Membrane</keyword>
<feature type="transmembrane region" description="Helical" evidence="7">
    <location>
        <begin position="45"/>
        <end position="78"/>
    </location>
</feature>
<evidence type="ECO:0000313" key="9">
    <source>
        <dbReference type="EMBL" id="EXA31507.1"/>
    </source>
</evidence>
<feature type="transmembrane region" description="Helical" evidence="7">
    <location>
        <begin position="153"/>
        <end position="176"/>
    </location>
</feature>
<dbReference type="PRINTS" id="PR00171">
    <property type="entry name" value="SUGRTRNSPORT"/>
</dbReference>
<evidence type="ECO:0000256" key="2">
    <source>
        <dbReference type="ARBA" id="ARBA00010992"/>
    </source>
</evidence>
<dbReference type="GO" id="GO:0016020">
    <property type="term" value="C:membrane"/>
    <property type="evidence" value="ECO:0007669"/>
    <property type="project" value="UniProtKB-SubCell"/>
</dbReference>
<dbReference type="PANTHER" id="PTHR48022:SF41">
    <property type="entry name" value="MAJOR FACILITATOR SUPERFAMILY (MFS) PROFILE DOMAIN-CONTAINING PROTEIN"/>
    <property type="match status" value="1"/>
</dbReference>
<evidence type="ECO:0000259" key="8">
    <source>
        <dbReference type="PROSITE" id="PS50850"/>
    </source>
</evidence>
<dbReference type="HOGENOM" id="CLU_001265_11_0_1"/>
<dbReference type="FunFam" id="1.20.1250.20:FF:000078">
    <property type="entry name" value="MFS maltose transporter, putative"/>
    <property type="match status" value="1"/>
</dbReference>
<dbReference type="Proteomes" id="UP000030751">
    <property type="component" value="Unassembled WGS sequence"/>
</dbReference>
<dbReference type="InterPro" id="IPR005828">
    <property type="entry name" value="MFS_sugar_transport-like"/>
</dbReference>
<comment type="similarity">
    <text evidence="2">Belongs to the major facilitator superfamily. Sugar transporter (TC 2.A.1.1) family.</text>
</comment>
<dbReference type="PROSITE" id="PS50850">
    <property type="entry name" value="MFS"/>
    <property type="match status" value="1"/>
</dbReference>
<keyword evidence="5 7" id="KW-1133">Transmembrane helix</keyword>
<dbReference type="AlphaFoldDB" id="W9NND1"/>
<dbReference type="Gene3D" id="1.20.1250.20">
    <property type="entry name" value="MFS general substrate transporter like domains"/>
    <property type="match status" value="1"/>
</dbReference>
<dbReference type="OrthoDB" id="6612291at2759"/>
<organism evidence="9">
    <name type="scientific">Fusarium oxysporum f. sp. pisi HDV247</name>
    <dbReference type="NCBI Taxonomy" id="1080344"/>
    <lineage>
        <taxon>Eukaryota</taxon>
        <taxon>Fungi</taxon>
        <taxon>Dikarya</taxon>
        <taxon>Ascomycota</taxon>
        <taxon>Pezizomycotina</taxon>
        <taxon>Sordariomycetes</taxon>
        <taxon>Hypocreomycetidae</taxon>
        <taxon>Hypocreales</taxon>
        <taxon>Nectriaceae</taxon>
        <taxon>Fusarium</taxon>
        <taxon>Fusarium oxysporum species complex</taxon>
    </lineage>
</organism>
<evidence type="ECO:0000256" key="4">
    <source>
        <dbReference type="ARBA" id="ARBA00022692"/>
    </source>
</evidence>
<evidence type="ECO:0000256" key="7">
    <source>
        <dbReference type="SAM" id="Phobius"/>
    </source>
</evidence>
<dbReference type="SUPFAM" id="SSF103473">
    <property type="entry name" value="MFS general substrate transporter"/>
    <property type="match status" value="1"/>
</dbReference>
<keyword evidence="3" id="KW-0813">Transport</keyword>
<dbReference type="InterPro" id="IPR036259">
    <property type="entry name" value="MFS_trans_sf"/>
</dbReference>
<dbReference type="GO" id="GO:0005351">
    <property type="term" value="F:carbohydrate:proton symporter activity"/>
    <property type="evidence" value="ECO:0007669"/>
    <property type="project" value="TreeGrafter"/>
</dbReference>
<dbReference type="PROSITE" id="PS00217">
    <property type="entry name" value="SUGAR_TRANSPORT_2"/>
    <property type="match status" value="1"/>
</dbReference>
<reference evidence="9" key="1">
    <citation type="submission" date="2011-10" db="EMBL/GenBank/DDBJ databases">
        <title>The Genome Sequence of Fusarium oxysporum HDV247.</title>
        <authorList>
            <consortium name="The Broad Institute Genome Sequencing Platform"/>
            <person name="Ma L.-J."/>
            <person name="Gale L.R."/>
            <person name="Schwartz D.C."/>
            <person name="Zhou S."/>
            <person name="Corby-Kistler H."/>
            <person name="Young S.K."/>
            <person name="Zeng Q."/>
            <person name="Gargeya S."/>
            <person name="Fitzgerald M."/>
            <person name="Haas B."/>
            <person name="Abouelleil A."/>
            <person name="Alvarado L."/>
            <person name="Arachchi H.M."/>
            <person name="Berlin A."/>
            <person name="Brown A."/>
            <person name="Chapman S.B."/>
            <person name="Chen Z."/>
            <person name="Dunbar C."/>
            <person name="Freedman E."/>
            <person name="Gearin G."/>
            <person name="Goldberg J."/>
            <person name="Griggs A."/>
            <person name="Gujja S."/>
            <person name="Heiman D."/>
            <person name="Howarth C."/>
            <person name="Larson L."/>
            <person name="Lui A."/>
            <person name="MacDonald P.J.P."/>
            <person name="Montmayeur A."/>
            <person name="Murphy C."/>
            <person name="Neiman D."/>
            <person name="Pearson M."/>
            <person name="Priest M."/>
            <person name="Roberts A."/>
            <person name="Saif S."/>
            <person name="Shea T."/>
            <person name="Shenoy N."/>
            <person name="Sisk P."/>
            <person name="Stolte C."/>
            <person name="Sykes S."/>
            <person name="Wortman J."/>
            <person name="Nusbaum C."/>
            <person name="Birren B."/>
        </authorList>
    </citation>
    <scope>NUCLEOTIDE SEQUENCE [LARGE SCALE GENOMIC DNA]</scope>
    <source>
        <strain evidence="9">HDV247</strain>
    </source>
</reference>
<feature type="transmembrane region" description="Helical" evidence="7">
    <location>
        <begin position="188"/>
        <end position="209"/>
    </location>
</feature>
<evidence type="ECO:0000256" key="5">
    <source>
        <dbReference type="ARBA" id="ARBA00022989"/>
    </source>
</evidence>
<dbReference type="InterPro" id="IPR005829">
    <property type="entry name" value="Sugar_transporter_CS"/>
</dbReference>
<evidence type="ECO:0000256" key="3">
    <source>
        <dbReference type="ARBA" id="ARBA00022448"/>
    </source>
</evidence>
<name>W9NND1_FUSOX</name>
<feature type="transmembrane region" description="Helical" evidence="7">
    <location>
        <begin position="122"/>
        <end position="141"/>
    </location>
</feature>
<feature type="transmembrane region" description="Helical" evidence="7">
    <location>
        <begin position="372"/>
        <end position="394"/>
    </location>
</feature>
<feature type="transmembrane region" description="Helical" evidence="7">
    <location>
        <begin position="310"/>
        <end position="334"/>
    </location>
</feature>
<comment type="subcellular location">
    <subcellularLocation>
        <location evidence="1">Membrane</location>
        <topology evidence="1">Multi-pass membrane protein</topology>
    </subcellularLocation>
</comment>
<sequence length="532" mass="57674">MPSPTPSIDPGKARIDQIEVLQTLEVTGENEKSVWQLLREHPRIILCTFLANCGALLFGYDVLVQGAITALPAFSIYYGSPFGETMILPALWQGLWQAFNSMGIMVGASCNGALQDKFGRKYMFSVSGLIAAIGAVLTFISGDMSTVGVRRGILLLGKFVIGVGMGIGMSTCQTYVAEISPAKLRTFLLGLYPFLICVGQMIAVSIVFANVTDFTKMAFKIPFASQWAFSGLAVIATLVLPESPVHLVTKQKEEQARKALQRLHGSGVDVTPLIQIIKTTIEHERTESFAVAEASYTECFKGTNLRRTRIVALLNTLQQLIGVSLVANSTYFFIMAGMNPTQSLTINQIGVGLSMVGTLISWFVMARFGRRVTILCGFAIAGIIFIAMGVAGFFPNNPKALNFLGVSVLLTALTSNLSVGSAYPIVSAEIPSARLRAKALGFGFLVNAFMSWAFNLTVPYMFNADQGNLGGKIGFVFAATCVIGFALSWLEIPETRNISYAHIDYLFNKGTSTRNFKKEARSVTEIIVDNDI</sequence>
<proteinExistence type="inferred from homology"/>
<gene>
    <name evidence="9" type="ORF">FOVG_17208</name>
</gene>
<accession>W9NND1</accession>
<evidence type="ECO:0000256" key="6">
    <source>
        <dbReference type="ARBA" id="ARBA00023136"/>
    </source>
</evidence>
<keyword evidence="4 7" id="KW-0812">Transmembrane</keyword>